<feature type="transmembrane region" description="Helical" evidence="1">
    <location>
        <begin position="34"/>
        <end position="53"/>
    </location>
</feature>
<reference evidence="3" key="1">
    <citation type="submission" date="2018-02" db="EMBL/GenBank/DDBJ databases">
        <title>Rhizophora mucronata_Transcriptome.</title>
        <authorList>
            <person name="Meera S.P."/>
            <person name="Sreeshan A."/>
            <person name="Augustine A."/>
        </authorList>
    </citation>
    <scope>NUCLEOTIDE SEQUENCE</scope>
    <source>
        <tissue evidence="3">Leaf</tissue>
    </source>
</reference>
<dbReference type="EMBL" id="GGEC01004781">
    <property type="protein sequence ID" value="MBW85264.1"/>
    <property type="molecule type" value="Transcribed_RNA"/>
</dbReference>
<keyword evidence="1" id="KW-0812">Transmembrane</keyword>
<evidence type="ECO:0000256" key="1">
    <source>
        <dbReference type="SAM" id="Phobius"/>
    </source>
</evidence>
<keyword evidence="1" id="KW-1133">Transmembrane helix</keyword>
<name>A0A2P2IVM1_RHIMU</name>
<evidence type="ECO:0000313" key="3">
    <source>
        <dbReference type="EMBL" id="MBW85264.1"/>
    </source>
</evidence>
<sequence>MGLATHLFLLLLSAFSILQSPTLAATRASAFVTLSIKFNAGYAFFSVAAVMLGH</sequence>
<dbReference type="AlphaFoldDB" id="A0A2P2IVM1"/>
<evidence type="ECO:0000256" key="2">
    <source>
        <dbReference type="SAM" id="SignalP"/>
    </source>
</evidence>
<keyword evidence="2" id="KW-0732">Signal</keyword>
<proteinExistence type="predicted"/>
<feature type="signal peptide" evidence="2">
    <location>
        <begin position="1"/>
        <end position="24"/>
    </location>
</feature>
<organism evidence="3">
    <name type="scientific">Rhizophora mucronata</name>
    <name type="common">Asiatic mangrove</name>
    <dbReference type="NCBI Taxonomy" id="61149"/>
    <lineage>
        <taxon>Eukaryota</taxon>
        <taxon>Viridiplantae</taxon>
        <taxon>Streptophyta</taxon>
        <taxon>Embryophyta</taxon>
        <taxon>Tracheophyta</taxon>
        <taxon>Spermatophyta</taxon>
        <taxon>Magnoliopsida</taxon>
        <taxon>eudicotyledons</taxon>
        <taxon>Gunneridae</taxon>
        <taxon>Pentapetalae</taxon>
        <taxon>rosids</taxon>
        <taxon>fabids</taxon>
        <taxon>Malpighiales</taxon>
        <taxon>Rhizophoraceae</taxon>
        <taxon>Rhizophora</taxon>
    </lineage>
</organism>
<protein>
    <submittedName>
        <fullName evidence="3">Uncharacterized protein</fullName>
    </submittedName>
</protein>
<keyword evidence="1" id="KW-0472">Membrane</keyword>
<accession>A0A2P2IVM1</accession>
<feature type="chain" id="PRO_5015141272" evidence="2">
    <location>
        <begin position="25"/>
        <end position="54"/>
    </location>
</feature>